<dbReference type="STRING" id="9986.ENSOCUP00000037262"/>
<comment type="function">
    <text evidence="16">Associates with and regulates the activity of the sodium/potassium-transporting ATPase (NKA) which transports Na(+) out of the cell and K(+) into the cell. Reduces glutathionylation of the NKA beta-1 subunit ATP1B1, thus reversing glutathionylation-mediated inhibition of ATP1B1. Induces a hyperpolarization-activated chloride current when expressed in Xenopus oocytes.</text>
</comment>
<evidence type="ECO:0000313" key="19">
    <source>
        <dbReference type="Ensembl" id="ENSOCUP00000037262.1"/>
    </source>
</evidence>
<dbReference type="SMR" id="A0A5F9CU24"/>
<evidence type="ECO:0000256" key="5">
    <source>
        <dbReference type="ARBA" id="ARBA00022538"/>
    </source>
</evidence>
<keyword evidence="3 17" id="KW-0813">Transport</keyword>
<proteinExistence type="inferred from homology"/>
<evidence type="ECO:0000256" key="17">
    <source>
        <dbReference type="RuleBase" id="RU364131"/>
    </source>
</evidence>
<evidence type="ECO:0000256" key="7">
    <source>
        <dbReference type="ARBA" id="ARBA00022692"/>
    </source>
</evidence>
<dbReference type="Proteomes" id="UP000001811">
    <property type="component" value="Unplaced"/>
</dbReference>
<dbReference type="FunFam" id="1.20.5.780:FF:000006">
    <property type="entry name" value="FXYD domain-containing ion transport regulator"/>
    <property type="match status" value="1"/>
</dbReference>
<keyword evidence="14" id="KW-0739">Sodium transport</keyword>
<keyword evidence="6" id="KW-0740">Sodium/potassium transport</keyword>
<keyword evidence="11" id="KW-0915">Sodium</keyword>
<sequence length="174" mass="18663">MQEVALSLLLLLAGLPALDANDPEDKNSPFYYDWHRLRVGGLICAGILCAIGIIVLMSGKCKCKFRQKPSHRPGDAPPLIAPGKTGMAPGSRGVGGGVGVGVCTCMSDSRRRNLRQPHPRTPSLSQALPVTAEDGSLQRACLCPRGWRCPGQRQHPLRRGCISPLKTGVSSFHF</sequence>
<evidence type="ECO:0000256" key="1">
    <source>
        <dbReference type="ARBA" id="ARBA00004251"/>
    </source>
</evidence>
<keyword evidence="15" id="KW-0318">Glutathionylation</keyword>
<feature type="chain" id="PRO_5023976925" description="FXYD domain-containing ion transport regulator" evidence="17">
    <location>
        <begin position="21"/>
        <end position="174"/>
    </location>
</feature>
<dbReference type="Pfam" id="PF02038">
    <property type="entry name" value="ATP1G1_PLM_MAT8"/>
    <property type="match status" value="1"/>
</dbReference>
<dbReference type="GeneTree" id="ENSGT00940000153062"/>
<evidence type="ECO:0000256" key="3">
    <source>
        <dbReference type="ARBA" id="ARBA00022448"/>
    </source>
</evidence>
<evidence type="ECO:0000256" key="8">
    <source>
        <dbReference type="ARBA" id="ARBA00022729"/>
    </source>
</evidence>
<dbReference type="Gene3D" id="1.20.5.780">
    <property type="entry name" value="Single helix bin"/>
    <property type="match status" value="1"/>
</dbReference>
<evidence type="ECO:0000256" key="2">
    <source>
        <dbReference type="ARBA" id="ARBA00005948"/>
    </source>
</evidence>
<dbReference type="Ensembl" id="ENSOCUT00000056671.1">
    <property type="protein sequence ID" value="ENSOCUP00000037262.1"/>
    <property type="gene ID" value="ENSOCUG00000026229.3"/>
</dbReference>
<dbReference type="InParanoid" id="A0A5F9CU24"/>
<dbReference type="InterPro" id="IPR000272">
    <property type="entry name" value="Ion-transport_regulator_FXYD"/>
</dbReference>
<feature type="region of interest" description="Disordered" evidence="18">
    <location>
        <begin position="67"/>
        <end position="93"/>
    </location>
</feature>
<dbReference type="AlphaFoldDB" id="A0A5F9CU24"/>
<evidence type="ECO:0000256" key="4">
    <source>
        <dbReference type="ARBA" id="ARBA00022475"/>
    </source>
</evidence>
<dbReference type="Bgee" id="ENSOCUG00000026229">
    <property type="expression patterns" value="Expressed in skin of back and 16 other cell types or tissues"/>
</dbReference>
<reference evidence="19" key="3">
    <citation type="submission" date="2025-09" db="UniProtKB">
        <authorList>
            <consortium name="Ensembl"/>
        </authorList>
    </citation>
    <scope>IDENTIFICATION</scope>
    <source>
        <strain evidence="19">Thorbecke</strain>
    </source>
</reference>
<keyword evidence="5" id="KW-0633">Potassium transport</keyword>
<feature type="signal peptide" evidence="17">
    <location>
        <begin position="1"/>
        <end position="20"/>
    </location>
</feature>
<accession>A0A5F9CU24</accession>
<reference evidence="19 20" key="1">
    <citation type="journal article" date="2011" name="Nature">
        <title>A high-resolution map of human evolutionary constraint using 29 mammals.</title>
        <authorList>
            <person name="Lindblad-Toh K."/>
            <person name="Garber M."/>
            <person name="Zuk O."/>
            <person name="Lin M.F."/>
            <person name="Parker B.J."/>
            <person name="Washietl S."/>
            <person name="Kheradpour P."/>
            <person name="Ernst J."/>
            <person name="Jordan G."/>
            <person name="Mauceli E."/>
            <person name="Ward L.D."/>
            <person name="Lowe C.B."/>
            <person name="Holloway A.K."/>
            <person name="Clamp M."/>
            <person name="Gnerre S."/>
            <person name="Alfoldi J."/>
            <person name="Beal K."/>
            <person name="Chang J."/>
            <person name="Clawson H."/>
            <person name="Cuff J."/>
            <person name="Di Palma F."/>
            <person name="Fitzgerald S."/>
            <person name="Flicek P."/>
            <person name="Guttman M."/>
            <person name="Hubisz M.J."/>
            <person name="Jaffe D.B."/>
            <person name="Jungreis I."/>
            <person name="Kent W.J."/>
            <person name="Kostka D."/>
            <person name="Lara M."/>
            <person name="Martins A.L."/>
            <person name="Massingham T."/>
            <person name="Moltke I."/>
            <person name="Raney B.J."/>
            <person name="Rasmussen M.D."/>
            <person name="Robinson J."/>
            <person name="Stark A."/>
            <person name="Vilella A.J."/>
            <person name="Wen J."/>
            <person name="Xie X."/>
            <person name="Zody M.C."/>
            <person name="Baldwin J."/>
            <person name="Bloom T."/>
            <person name="Chin C.W."/>
            <person name="Heiman D."/>
            <person name="Nicol R."/>
            <person name="Nusbaum C."/>
            <person name="Young S."/>
            <person name="Wilkinson J."/>
            <person name="Worley K.C."/>
            <person name="Kovar C.L."/>
            <person name="Muzny D.M."/>
            <person name="Gibbs R.A."/>
            <person name="Cree A."/>
            <person name="Dihn H.H."/>
            <person name="Fowler G."/>
            <person name="Jhangiani S."/>
            <person name="Joshi V."/>
            <person name="Lee S."/>
            <person name="Lewis L.R."/>
            <person name="Nazareth L.V."/>
            <person name="Okwuonu G."/>
            <person name="Santibanez J."/>
            <person name="Warren W.C."/>
            <person name="Mardis E.R."/>
            <person name="Weinstock G.M."/>
            <person name="Wilson R.K."/>
            <person name="Delehaunty K."/>
            <person name="Dooling D."/>
            <person name="Fronik C."/>
            <person name="Fulton L."/>
            <person name="Fulton B."/>
            <person name="Graves T."/>
            <person name="Minx P."/>
            <person name="Sodergren E."/>
            <person name="Birney E."/>
            <person name="Margulies E.H."/>
            <person name="Herrero J."/>
            <person name="Green E.D."/>
            <person name="Haussler D."/>
            <person name="Siepel A."/>
            <person name="Goldman N."/>
            <person name="Pollard K.S."/>
            <person name="Pedersen J.S."/>
            <person name="Lander E.S."/>
            <person name="Kellis M."/>
        </authorList>
    </citation>
    <scope>NUCLEOTIDE SEQUENCE [LARGE SCALE GENOMIC DNA]</scope>
    <source>
        <strain evidence="20">Thorbecke</strain>
    </source>
</reference>
<keyword evidence="13 17" id="KW-0472">Membrane</keyword>
<feature type="transmembrane region" description="Helical" evidence="17">
    <location>
        <begin position="36"/>
        <end position="58"/>
    </location>
</feature>
<keyword evidence="10 17" id="KW-1133">Transmembrane helix</keyword>
<evidence type="ECO:0000256" key="14">
    <source>
        <dbReference type="ARBA" id="ARBA00023201"/>
    </source>
</evidence>
<dbReference type="PANTHER" id="PTHR14132:SF11">
    <property type="entry name" value="FXYD DOMAIN-CONTAINING ION TRANSPORT REGULATOR 3"/>
    <property type="match status" value="1"/>
</dbReference>
<dbReference type="PROSITE" id="PS01310">
    <property type="entry name" value="FXYD"/>
    <property type="match status" value="1"/>
</dbReference>
<keyword evidence="4" id="KW-1003">Cell membrane</keyword>
<keyword evidence="9" id="KW-0630">Potassium</keyword>
<dbReference type="GO" id="GO:0005886">
    <property type="term" value="C:plasma membrane"/>
    <property type="evidence" value="ECO:0007669"/>
    <property type="project" value="UniProtKB-SubCell"/>
</dbReference>
<evidence type="ECO:0000256" key="13">
    <source>
        <dbReference type="ARBA" id="ARBA00023136"/>
    </source>
</evidence>
<keyword evidence="12 17" id="KW-0406">Ion transport</keyword>
<keyword evidence="8 17" id="KW-0732">Signal</keyword>
<dbReference type="GO" id="GO:0006814">
    <property type="term" value="P:sodium ion transport"/>
    <property type="evidence" value="ECO:0007669"/>
    <property type="project" value="UniProtKB-KW"/>
</dbReference>
<evidence type="ECO:0000256" key="12">
    <source>
        <dbReference type="ARBA" id="ARBA00023065"/>
    </source>
</evidence>
<name>A0A5F9CU24_RABIT</name>
<dbReference type="GO" id="GO:0006813">
    <property type="term" value="P:potassium ion transport"/>
    <property type="evidence" value="ECO:0007669"/>
    <property type="project" value="UniProtKB-KW"/>
</dbReference>
<dbReference type="InterPro" id="IPR047297">
    <property type="entry name" value="FXYD_motif"/>
</dbReference>
<evidence type="ECO:0000256" key="16">
    <source>
        <dbReference type="ARBA" id="ARBA00059844"/>
    </source>
</evidence>
<gene>
    <name evidence="19" type="primary">FXYD3</name>
</gene>
<evidence type="ECO:0000256" key="15">
    <source>
        <dbReference type="ARBA" id="ARBA00023206"/>
    </source>
</evidence>
<keyword evidence="20" id="KW-1185">Reference proteome</keyword>
<evidence type="ECO:0000256" key="9">
    <source>
        <dbReference type="ARBA" id="ARBA00022958"/>
    </source>
</evidence>
<evidence type="ECO:0000256" key="18">
    <source>
        <dbReference type="SAM" id="MobiDB-lite"/>
    </source>
</evidence>
<dbReference type="CDD" id="cd20328">
    <property type="entry name" value="FXYD3-like"/>
    <property type="match status" value="1"/>
</dbReference>
<evidence type="ECO:0000256" key="10">
    <source>
        <dbReference type="ARBA" id="ARBA00022989"/>
    </source>
</evidence>
<dbReference type="PANTHER" id="PTHR14132">
    <property type="entry name" value="SODIUM/POTASSIUM-TRANSPORTING ATPASE SUBUNIT GAMMA"/>
    <property type="match status" value="1"/>
</dbReference>
<organism evidence="19 20">
    <name type="scientific">Oryctolagus cuniculus</name>
    <name type="common">Rabbit</name>
    <dbReference type="NCBI Taxonomy" id="9986"/>
    <lineage>
        <taxon>Eukaryota</taxon>
        <taxon>Metazoa</taxon>
        <taxon>Chordata</taxon>
        <taxon>Craniata</taxon>
        <taxon>Vertebrata</taxon>
        <taxon>Euteleostomi</taxon>
        <taxon>Mammalia</taxon>
        <taxon>Eutheria</taxon>
        <taxon>Euarchontoglires</taxon>
        <taxon>Glires</taxon>
        <taxon>Lagomorpha</taxon>
        <taxon>Leporidae</taxon>
        <taxon>Oryctolagus</taxon>
    </lineage>
</organism>
<keyword evidence="7 17" id="KW-0812">Transmembrane</keyword>
<comment type="similarity">
    <text evidence="2 17">Belongs to the FXYD family.</text>
</comment>
<dbReference type="GO" id="GO:0043269">
    <property type="term" value="P:regulation of monoatomic ion transport"/>
    <property type="evidence" value="ECO:0007669"/>
    <property type="project" value="InterPro"/>
</dbReference>
<reference evidence="19" key="2">
    <citation type="submission" date="2025-08" db="UniProtKB">
        <authorList>
            <consortium name="Ensembl"/>
        </authorList>
    </citation>
    <scope>IDENTIFICATION</scope>
    <source>
        <strain evidence="19">Thorbecke</strain>
    </source>
</reference>
<evidence type="ECO:0000256" key="6">
    <source>
        <dbReference type="ARBA" id="ARBA00022607"/>
    </source>
</evidence>
<evidence type="ECO:0000313" key="20">
    <source>
        <dbReference type="Proteomes" id="UP000001811"/>
    </source>
</evidence>
<comment type="subcellular location">
    <subcellularLocation>
        <location evidence="1">Cell membrane</location>
        <topology evidence="1">Single-pass type I membrane protein</topology>
    </subcellularLocation>
</comment>
<evidence type="ECO:0000256" key="11">
    <source>
        <dbReference type="ARBA" id="ARBA00023053"/>
    </source>
</evidence>
<dbReference type="GO" id="GO:0017080">
    <property type="term" value="F:sodium channel regulator activity"/>
    <property type="evidence" value="ECO:0007669"/>
    <property type="project" value="TreeGrafter"/>
</dbReference>
<protein>
    <recommendedName>
        <fullName evidence="17">FXYD domain-containing ion transport regulator</fullName>
    </recommendedName>
</protein>